<accession>A0A679GGS8</accession>
<evidence type="ECO:0000313" key="2">
    <source>
        <dbReference type="EMBL" id="BCA29285.1"/>
    </source>
</evidence>
<sequence length="153" mass="17035">MTHHLAQLNIARMKAPLDSPVMADFVANLARINGLAEASPGYLWRLQDESGDATALRPFGDDVVVNLSLWRDLDSLKTFTYQGAHTEMLKRRGEWFDRLGEAHQVLWWVPAGHLPDVHEAARRLVRLQEEGAGPEAFTFRHAYPAPAAASPVA</sequence>
<dbReference type="AlphaFoldDB" id="A0A679GGS8"/>
<dbReference type="KEGG" id="poj:PtoMrB4_32620"/>
<protein>
    <recommendedName>
        <fullName evidence="1">DUF3291 domain-containing protein</fullName>
    </recommendedName>
</protein>
<name>A0A679GGS8_9GAMM</name>
<dbReference type="InterPro" id="IPR021708">
    <property type="entry name" value="DUF3291"/>
</dbReference>
<dbReference type="SUPFAM" id="SSF54909">
    <property type="entry name" value="Dimeric alpha+beta barrel"/>
    <property type="match status" value="1"/>
</dbReference>
<evidence type="ECO:0000259" key="1">
    <source>
        <dbReference type="Pfam" id="PF11695"/>
    </source>
</evidence>
<gene>
    <name evidence="2" type="ORF">PtoMrB4_32620</name>
</gene>
<evidence type="ECO:0000313" key="3">
    <source>
        <dbReference type="Proteomes" id="UP000501237"/>
    </source>
</evidence>
<dbReference type="EMBL" id="AP022642">
    <property type="protein sequence ID" value="BCA29285.1"/>
    <property type="molecule type" value="Genomic_DNA"/>
</dbReference>
<reference evidence="2 3" key="1">
    <citation type="journal article" date="2020" name="Microbiol. Resour. Announc.">
        <title>Complete genome sequence of Pseudomonas otitidis strain MrB4, isolated from Lake Biwa in Japan.</title>
        <authorList>
            <person name="Miyazaki K."/>
            <person name="Hase E."/>
            <person name="Maruya T."/>
        </authorList>
    </citation>
    <scope>NUCLEOTIDE SEQUENCE [LARGE SCALE GENOMIC DNA]</scope>
    <source>
        <strain evidence="2 3">MrB4</strain>
    </source>
</reference>
<feature type="domain" description="DUF3291" evidence="1">
    <location>
        <begin position="5"/>
        <end position="141"/>
    </location>
</feature>
<dbReference type="InterPro" id="IPR011008">
    <property type="entry name" value="Dimeric_a/b-barrel"/>
</dbReference>
<dbReference type="Pfam" id="PF11695">
    <property type="entry name" value="DUF3291"/>
    <property type="match status" value="1"/>
</dbReference>
<dbReference type="Proteomes" id="UP000501237">
    <property type="component" value="Chromosome"/>
</dbReference>
<proteinExistence type="predicted"/>
<organism evidence="2 3">
    <name type="scientific">Metapseudomonas otitidis</name>
    <dbReference type="NCBI Taxonomy" id="319939"/>
    <lineage>
        <taxon>Bacteria</taxon>
        <taxon>Pseudomonadati</taxon>
        <taxon>Pseudomonadota</taxon>
        <taxon>Gammaproteobacteria</taxon>
        <taxon>Pseudomonadales</taxon>
        <taxon>Pseudomonadaceae</taxon>
        <taxon>Metapseudomonas</taxon>
    </lineage>
</organism>